<dbReference type="InterPro" id="IPR051531">
    <property type="entry name" value="N-acetyltransferase"/>
</dbReference>
<dbReference type="InterPro" id="IPR000182">
    <property type="entry name" value="GNAT_dom"/>
</dbReference>
<dbReference type="AlphaFoldDB" id="A0A7C9QUG3"/>
<evidence type="ECO:0000313" key="3">
    <source>
        <dbReference type="Proteomes" id="UP000480684"/>
    </source>
</evidence>
<proteinExistence type="predicted"/>
<evidence type="ECO:0000313" key="2">
    <source>
        <dbReference type="EMBL" id="NFV80637.1"/>
    </source>
</evidence>
<dbReference type="SUPFAM" id="SSF55729">
    <property type="entry name" value="Acyl-CoA N-acyltransferases (Nat)"/>
    <property type="match status" value="1"/>
</dbReference>
<dbReference type="GO" id="GO:0016747">
    <property type="term" value="F:acyltransferase activity, transferring groups other than amino-acyl groups"/>
    <property type="evidence" value="ECO:0007669"/>
    <property type="project" value="InterPro"/>
</dbReference>
<feature type="domain" description="N-acetyltransferase" evidence="1">
    <location>
        <begin position="9"/>
        <end position="176"/>
    </location>
</feature>
<name>A0A7C9QUG3_9PROT</name>
<keyword evidence="3" id="KW-1185">Reference proteome</keyword>
<dbReference type="PROSITE" id="PS51186">
    <property type="entry name" value="GNAT"/>
    <property type="match status" value="1"/>
</dbReference>
<dbReference type="EMBL" id="JAAIYP010000037">
    <property type="protein sequence ID" value="NFV80637.1"/>
    <property type="molecule type" value="Genomic_DNA"/>
</dbReference>
<dbReference type="PANTHER" id="PTHR43792:SF1">
    <property type="entry name" value="N-ACETYLTRANSFERASE DOMAIN-CONTAINING PROTEIN"/>
    <property type="match status" value="1"/>
</dbReference>
<sequence length="176" mass="19552">MVVLDGERVRLRPWRAGDRPGFRAMGADPKVMEFMPSLLSAEAADDLAGRIAADLDRRGWGLWALEVPGKTEFGGFVGLKPVPEDLPFVPAVEVAWRLDPMLWGQGYTTEAARLALDHGFAVLKLREIVSFTALPNLRSQAVMRRLGMTAAGEFEHSALPPGHWLRRHVLYRKNAP</sequence>
<dbReference type="InterPro" id="IPR016181">
    <property type="entry name" value="Acyl_CoA_acyltransferase"/>
</dbReference>
<protein>
    <submittedName>
        <fullName evidence="2">GNAT family N-acetyltransferase</fullName>
    </submittedName>
</protein>
<dbReference type="PANTHER" id="PTHR43792">
    <property type="entry name" value="GNAT FAMILY, PUTATIVE (AFU_ORTHOLOGUE AFUA_3G00765)-RELATED-RELATED"/>
    <property type="match status" value="1"/>
</dbReference>
<reference evidence="2 3" key="1">
    <citation type="submission" date="2020-02" db="EMBL/GenBank/DDBJ databases">
        <authorList>
            <person name="Dziuba M."/>
            <person name="Kuznetsov B."/>
            <person name="Mardanov A."/>
            <person name="Ravin N."/>
            <person name="Grouzdev D."/>
        </authorList>
    </citation>
    <scope>NUCLEOTIDE SEQUENCE [LARGE SCALE GENOMIC DNA]</scope>
    <source>
        <strain evidence="2 3">SpK</strain>
    </source>
</reference>
<keyword evidence="2" id="KW-0808">Transferase</keyword>
<accession>A0A7C9QUG3</accession>
<dbReference type="Pfam" id="PF13302">
    <property type="entry name" value="Acetyltransf_3"/>
    <property type="match status" value="1"/>
</dbReference>
<comment type="caution">
    <text evidence="2">The sequence shown here is derived from an EMBL/GenBank/DDBJ whole genome shotgun (WGS) entry which is preliminary data.</text>
</comment>
<evidence type="ECO:0000259" key="1">
    <source>
        <dbReference type="PROSITE" id="PS51186"/>
    </source>
</evidence>
<gene>
    <name evidence="2" type="ORF">G4223_11015</name>
</gene>
<organism evidence="2 3">
    <name type="scientific">Magnetospirillum aberrantis SpK</name>
    <dbReference type="NCBI Taxonomy" id="908842"/>
    <lineage>
        <taxon>Bacteria</taxon>
        <taxon>Pseudomonadati</taxon>
        <taxon>Pseudomonadota</taxon>
        <taxon>Alphaproteobacteria</taxon>
        <taxon>Rhodospirillales</taxon>
        <taxon>Rhodospirillaceae</taxon>
        <taxon>Magnetospirillum</taxon>
    </lineage>
</organism>
<dbReference type="Gene3D" id="3.40.630.30">
    <property type="match status" value="1"/>
</dbReference>
<dbReference type="Proteomes" id="UP000480684">
    <property type="component" value="Unassembled WGS sequence"/>
</dbReference>
<dbReference type="RefSeq" id="WP_163679214.1">
    <property type="nucleotide sequence ID" value="NZ_JAAIYP010000037.1"/>
</dbReference>